<keyword evidence="2" id="KW-0479">Metal-binding</keyword>
<dbReference type="Gene3D" id="3.30.710.10">
    <property type="entry name" value="Potassium Channel Kv1.1, Chain A"/>
    <property type="match status" value="1"/>
</dbReference>
<keyword evidence="6" id="KW-0805">Transcription regulation</keyword>
<keyword evidence="9" id="KW-0539">Nucleus</keyword>
<evidence type="ECO:0000313" key="15">
    <source>
        <dbReference type="RefSeq" id="XP_032805799.1"/>
    </source>
</evidence>
<dbReference type="GO" id="GO:0000981">
    <property type="term" value="F:DNA-binding transcription factor activity, RNA polymerase II-specific"/>
    <property type="evidence" value="ECO:0007669"/>
    <property type="project" value="TreeGrafter"/>
</dbReference>
<evidence type="ECO:0000259" key="12">
    <source>
        <dbReference type="PROSITE" id="PS50097"/>
    </source>
</evidence>
<evidence type="ECO:0000256" key="7">
    <source>
        <dbReference type="ARBA" id="ARBA00023125"/>
    </source>
</evidence>
<feature type="region of interest" description="Disordered" evidence="11">
    <location>
        <begin position="170"/>
        <end position="207"/>
    </location>
</feature>
<dbReference type="GO" id="GO:0008270">
    <property type="term" value="F:zinc ion binding"/>
    <property type="evidence" value="ECO:0007669"/>
    <property type="project" value="UniProtKB-KW"/>
</dbReference>
<dbReference type="InterPro" id="IPR011333">
    <property type="entry name" value="SKP1/BTB/POZ_sf"/>
</dbReference>
<evidence type="ECO:0000256" key="5">
    <source>
        <dbReference type="ARBA" id="ARBA00022833"/>
    </source>
</evidence>
<feature type="domain" description="C2H2-type" evidence="13">
    <location>
        <begin position="591"/>
        <end position="619"/>
    </location>
</feature>
<evidence type="ECO:0000259" key="13">
    <source>
        <dbReference type="PROSITE" id="PS50157"/>
    </source>
</evidence>
<dbReference type="RefSeq" id="XP_032805799.1">
    <property type="nucleotide sequence ID" value="XM_032949908.1"/>
</dbReference>
<dbReference type="InterPro" id="IPR013087">
    <property type="entry name" value="Znf_C2H2_type"/>
</dbReference>
<dbReference type="SMART" id="SM00225">
    <property type="entry name" value="BTB"/>
    <property type="match status" value="1"/>
</dbReference>
<evidence type="ECO:0000256" key="11">
    <source>
        <dbReference type="SAM" id="MobiDB-lite"/>
    </source>
</evidence>
<dbReference type="KEGG" id="pmrn:116940291"/>
<name>A0AAJ7SV37_PETMA</name>
<keyword evidence="14" id="KW-1185">Reference proteome</keyword>
<feature type="domain" description="C2H2-type" evidence="13">
    <location>
        <begin position="475"/>
        <end position="502"/>
    </location>
</feature>
<feature type="domain" description="C2H2-type" evidence="13">
    <location>
        <begin position="503"/>
        <end position="526"/>
    </location>
</feature>
<sequence>MGVMMVEEAMDRVPLPITDFPLHHSRMVLQKLNEQRISGLFCDVTVTVSARTFLAHSNVLSACSEYFSSVLTGRSPRQSVALKSIAPDCFSQLLEFFYTAKLPADHIAEFSAAAKQLKVVGILDLGSDSSGYDWDSEVSANGTSEPGANGVKGDGWNTWSHVAVGAEAGSHMPLSPAGRAAHLNPSSVVSDDDYEPMDVSSGSPVSGERGLLDGVPCGSIESLCLTRENGKEKVGLIGCPARGRSGSPVALGCGVEQTGVDVNLPESPGSLALATTLVPLTVTKACRSLRSTSVVSSPPLVKRRGRPRKQLQRTECPVIPRARKAPERFKSLPQVAVPHSPARQEDCTGIVTGGVPADESPDPLCEASQVACTPRKRGRPKGSKNKLHAKIEAEDCSPGLMDSQNEEKPSLLYTSGEFGGKWKRERCEGCKKLSPHCHQVQPGAAPFSCDMCDKEFIYSCMLRQHCKVHRQRKLYQCEQCGKWLLSLEKLRDHVAYHGEARPHHCSLCEKAYKVKNDLTQHVRMKHMEAARGKPPLVQLCEFCGQAVKHYKSHKIFCSGVKKFQCKFCLQAYSRLSELKRHTWTHTGELPYQCQICGKRCRHPSNLKKHIRTVHKEEVRVQIDREHAAPKLLKDFTPPDVEVHGVVASPTDAWSEVVDFGSEKLASAYGQHVFMGAQQLLPDMPGEPLMQNMYYQPDSGTQHSISPVEGSGGISVIPLTVVNSCEPKVNHAGTIPMPPPERQGLSSSPASLESSADLTPLSALAVLPVGSFPPSASAAVLSPQFPVGVSDFPVIISGKAATPQVPSQLPSFNSLLTAAPLDMMSSHLLVAHQSDVHNEQL</sequence>
<feature type="domain" description="C2H2-type" evidence="13">
    <location>
        <begin position="447"/>
        <end position="474"/>
    </location>
</feature>
<evidence type="ECO:0000313" key="14">
    <source>
        <dbReference type="Proteomes" id="UP001318040"/>
    </source>
</evidence>
<evidence type="ECO:0000256" key="1">
    <source>
        <dbReference type="ARBA" id="ARBA00004123"/>
    </source>
</evidence>
<dbReference type="Gene3D" id="3.30.160.60">
    <property type="entry name" value="Classic Zinc Finger"/>
    <property type="match status" value="4"/>
</dbReference>
<dbReference type="InterPro" id="IPR050457">
    <property type="entry name" value="ZnFinger_BTB_dom_contain"/>
</dbReference>
<comment type="subcellular location">
    <subcellularLocation>
        <location evidence="1">Nucleus</location>
    </subcellularLocation>
</comment>
<proteinExistence type="predicted"/>
<dbReference type="AlphaFoldDB" id="A0AAJ7SV37"/>
<dbReference type="SUPFAM" id="SSF54695">
    <property type="entry name" value="POZ domain"/>
    <property type="match status" value="1"/>
</dbReference>
<dbReference type="GO" id="GO:0000978">
    <property type="term" value="F:RNA polymerase II cis-regulatory region sequence-specific DNA binding"/>
    <property type="evidence" value="ECO:0007669"/>
    <property type="project" value="TreeGrafter"/>
</dbReference>
<feature type="region of interest" description="Disordered" evidence="11">
    <location>
        <begin position="729"/>
        <end position="752"/>
    </location>
</feature>
<dbReference type="InterPro" id="IPR036236">
    <property type="entry name" value="Znf_C2H2_sf"/>
</dbReference>
<evidence type="ECO:0000256" key="10">
    <source>
        <dbReference type="PROSITE-ProRule" id="PRU00042"/>
    </source>
</evidence>
<organism evidence="14 15">
    <name type="scientific">Petromyzon marinus</name>
    <name type="common">Sea lamprey</name>
    <dbReference type="NCBI Taxonomy" id="7757"/>
    <lineage>
        <taxon>Eukaryota</taxon>
        <taxon>Metazoa</taxon>
        <taxon>Chordata</taxon>
        <taxon>Craniata</taxon>
        <taxon>Vertebrata</taxon>
        <taxon>Cyclostomata</taxon>
        <taxon>Hyperoartia</taxon>
        <taxon>Petromyzontiformes</taxon>
        <taxon>Petromyzontidae</taxon>
        <taxon>Petromyzon</taxon>
    </lineage>
</organism>
<dbReference type="SMART" id="SM00355">
    <property type="entry name" value="ZnF_C2H2"/>
    <property type="match status" value="5"/>
</dbReference>
<evidence type="ECO:0000256" key="3">
    <source>
        <dbReference type="ARBA" id="ARBA00022737"/>
    </source>
</evidence>
<dbReference type="FunFam" id="3.30.160.60:FF:000100">
    <property type="entry name" value="Zinc finger 45-like"/>
    <property type="match status" value="1"/>
</dbReference>
<dbReference type="Pfam" id="PF00096">
    <property type="entry name" value="zf-C2H2"/>
    <property type="match status" value="1"/>
</dbReference>
<evidence type="ECO:0000256" key="2">
    <source>
        <dbReference type="ARBA" id="ARBA00022723"/>
    </source>
</evidence>
<evidence type="ECO:0000256" key="4">
    <source>
        <dbReference type="ARBA" id="ARBA00022771"/>
    </source>
</evidence>
<keyword evidence="8" id="KW-0804">Transcription</keyword>
<keyword evidence="4 10" id="KW-0863">Zinc-finger</keyword>
<evidence type="ECO:0000256" key="8">
    <source>
        <dbReference type="ARBA" id="ARBA00023163"/>
    </source>
</evidence>
<evidence type="ECO:0000256" key="6">
    <source>
        <dbReference type="ARBA" id="ARBA00023015"/>
    </source>
</evidence>
<gene>
    <name evidence="15" type="primary">LOC116940291</name>
</gene>
<feature type="domain" description="BTB" evidence="12">
    <location>
        <begin position="42"/>
        <end position="106"/>
    </location>
</feature>
<keyword evidence="5" id="KW-0862">Zinc</keyword>
<dbReference type="PROSITE" id="PS50157">
    <property type="entry name" value="ZINC_FINGER_C2H2_2"/>
    <property type="match status" value="5"/>
</dbReference>
<accession>A0AAJ7SV37</accession>
<dbReference type="InterPro" id="IPR000210">
    <property type="entry name" value="BTB/POZ_dom"/>
</dbReference>
<dbReference type="PROSITE" id="PS50097">
    <property type="entry name" value="BTB"/>
    <property type="match status" value="1"/>
</dbReference>
<dbReference type="Pfam" id="PF00651">
    <property type="entry name" value="BTB"/>
    <property type="match status" value="1"/>
</dbReference>
<reference evidence="15" key="1">
    <citation type="submission" date="2025-08" db="UniProtKB">
        <authorList>
            <consortium name="RefSeq"/>
        </authorList>
    </citation>
    <scope>IDENTIFICATION</scope>
    <source>
        <tissue evidence="15">Sperm</tissue>
    </source>
</reference>
<evidence type="ECO:0000256" key="9">
    <source>
        <dbReference type="ARBA" id="ARBA00023242"/>
    </source>
</evidence>
<dbReference type="PANTHER" id="PTHR46105:SF5">
    <property type="entry name" value="ZINC FINGER AND BTB DOMAIN-CONTAINING PROTEIN 44 ISOFORM X1"/>
    <property type="match status" value="1"/>
</dbReference>
<protein>
    <submittedName>
        <fullName evidence="15">B-cell CLL/lymphoma 6 member B protein-like isoform X1</fullName>
    </submittedName>
</protein>
<dbReference type="PROSITE" id="PS00028">
    <property type="entry name" value="ZINC_FINGER_C2H2_1"/>
    <property type="match status" value="5"/>
</dbReference>
<dbReference type="Proteomes" id="UP001318040">
    <property type="component" value="Chromosome 8"/>
</dbReference>
<keyword evidence="3" id="KW-0677">Repeat</keyword>
<dbReference type="PANTHER" id="PTHR46105">
    <property type="entry name" value="AGAP004733-PA"/>
    <property type="match status" value="1"/>
</dbReference>
<keyword evidence="7" id="KW-0238">DNA-binding</keyword>
<dbReference type="SUPFAM" id="SSF57667">
    <property type="entry name" value="beta-beta-alpha zinc fingers"/>
    <property type="match status" value="3"/>
</dbReference>
<feature type="domain" description="C2H2-type" evidence="13">
    <location>
        <begin position="563"/>
        <end position="590"/>
    </location>
</feature>
<dbReference type="GO" id="GO:0005634">
    <property type="term" value="C:nucleus"/>
    <property type="evidence" value="ECO:0007669"/>
    <property type="project" value="UniProtKB-SubCell"/>
</dbReference>